<dbReference type="InterPro" id="IPR036412">
    <property type="entry name" value="HAD-like_sf"/>
</dbReference>
<dbReference type="InterPro" id="IPR023214">
    <property type="entry name" value="HAD_sf"/>
</dbReference>
<name>A0A1I2JRB7_9CLOT</name>
<keyword evidence="8" id="KW-1185">Reference proteome</keyword>
<dbReference type="OrthoDB" id="1653617at2"/>
<evidence type="ECO:0000256" key="5">
    <source>
        <dbReference type="ARBA" id="ARBA00023136"/>
    </source>
</evidence>
<dbReference type="Proteomes" id="UP000182135">
    <property type="component" value="Unassembled WGS sequence"/>
</dbReference>
<dbReference type="EMBL" id="FOOE01000002">
    <property type="protein sequence ID" value="SFF55241.1"/>
    <property type="molecule type" value="Genomic_DNA"/>
</dbReference>
<evidence type="ECO:0000256" key="3">
    <source>
        <dbReference type="ARBA" id="ARBA00022692"/>
    </source>
</evidence>
<gene>
    <name evidence="7" type="ORF">SAMN04487885_102182</name>
</gene>
<keyword evidence="3 6" id="KW-0812">Transmembrane</keyword>
<evidence type="ECO:0000256" key="2">
    <source>
        <dbReference type="ARBA" id="ARBA00022475"/>
    </source>
</evidence>
<dbReference type="InterPro" id="IPR010343">
    <property type="entry name" value="ArAE_1"/>
</dbReference>
<dbReference type="GO" id="GO:0000287">
    <property type="term" value="F:magnesium ion binding"/>
    <property type="evidence" value="ECO:0007669"/>
    <property type="project" value="TreeGrafter"/>
</dbReference>
<organism evidence="7 8">
    <name type="scientific">Clostridium cadaveris</name>
    <dbReference type="NCBI Taxonomy" id="1529"/>
    <lineage>
        <taxon>Bacteria</taxon>
        <taxon>Bacillati</taxon>
        <taxon>Bacillota</taxon>
        <taxon>Clostridia</taxon>
        <taxon>Eubacteriales</taxon>
        <taxon>Clostridiaceae</taxon>
        <taxon>Clostridium</taxon>
    </lineage>
</organism>
<dbReference type="Pfam" id="PF06081">
    <property type="entry name" value="ArAE_1"/>
    <property type="match status" value="1"/>
</dbReference>
<feature type="transmembrane region" description="Helical" evidence="6">
    <location>
        <begin position="109"/>
        <end position="130"/>
    </location>
</feature>
<evidence type="ECO:0000256" key="6">
    <source>
        <dbReference type="SAM" id="Phobius"/>
    </source>
</evidence>
<proteinExistence type="predicted"/>
<sequence length="445" mass="50320">MPKIGMRIIKSAIAVFICFLISMIRGQGIVFYSAIAAILCMQPYVSNSLKVAKNRIVGTLIGGIFGIVILTIQRAFIPAHMEIISYLLIAVAIIPLIYITVIIEKTTASYITCVVFLSVTVAHGIDVSIYEFALNRILDTLIGIVVSLGVNAFHMPKEKNSNVLFISGLDGTLIDGCGKISSYSKVKLNQMLSRGAFFTIATSRTPATVRNIMEGVEINIPIIVMNGAALYDMNERRYMECKYIDSETSFKIIRQFEKCHCNCFVHTIKNDILHIYYGEFNNKIEKNFYDERKFLPMHNYIYGDIPQDRETLYFIAIDKIENIKKIYDSIKKIDIDEKINILYYEYLNNSGYYILEIYSSKASKYEGAKAIKRMTSVDFIVAFGDHINDESIVENADCSYVVEGADNRIKEKAFGVIGSCAEDSVVKTMAKLFYSKNLFKVKIKK</sequence>
<dbReference type="SUPFAM" id="SSF56784">
    <property type="entry name" value="HAD-like"/>
    <property type="match status" value="1"/>
</dbReference>
<evidence type="ECO:0000256" key="4">
    <source>
        <dbReference type="ARBA" id="ARBA00022989"/>
    </source>
</evidence>
<feature type="transmembrane region" description="Helical" evidence="6">
    <location>
        <begin position="137"/>
        <end position="155"/>
    </location>
</feature>
<protein>
    <submittedName>
        <fullName evidence="7">Uncharacterized protein</fullName>
    </submittedName>
</protein>
<keyword evidence="5 6" id="KW-0472">Membrane</keyword>
<dbReference type="NCBIfam" id="TIGR01484">
    <property type="entry name" value="HAD-SF-IIB"/>
    <property type="match status" value="1"/>
</dbReference>
<dbReference type="eggNOG" id="COG4129">
    <property type="taxonomic scope" value="Bacteria"/>
</dbReference>
<evidence type="ECO:0000256" key="1">
    <source>
        <dbReference type="ARBA" id="ARBA00004651"/>
    </source>
</evidence>
<dbReference type="Gene3D" id="3.30.1240.10">
    <property type="match status" value="1"/>
</dbReference>
<dbReference type="PANTHER" id="PTHR10000">
    <property type="entry name" value="PHOSPHOSERINE PHOSPHATASE"/>
    <property type="match status" value="1"/>
</dbReference>
<dbReference type="AlphaFoldDB" id="A0A1I2JRB7"/>
<dbReference type="GO" id="GO:0005829">
    <property type="term" value="C:cytosol"/>
    <property type="evidence" value="ECO:0007669"/>
    <property type="project" value="TreeGrafter"/>
</dbReference>
<evidence type="ECO:0000313" key="7">
    <source>
        <dbReference type="EMBL" id="SFF55241.1"/>
    </source>
</evidence>
<dbReference type="eggNOG" id="COG0561">
    <property type="taxonomic scope" value="Bacteria"/>
</dbReference>
<comment type="subcellular location">
    <subcellularLocation>
        <location evidence="1">Cell membrane</location>
        <topology evidence="1">Multi-pass membrane protein</topology>
    </subcellularLocation>
</comment>
<dbReference type="GO" id="GO:0016791">
    <property type="term" value="F:phosphatase activity"/>
    <property type="evidence" value="ECO:0007669"/>
    <property type="project" value="UniProtKB-ARBA"/>
</dbReference>
<evidence type="ECO:0000313" key="8">
    <source>
        <dbReference type="Proteomes" id="UP000182135"/>
    </source>
</evidence>
<dbReference type="Pfam" id="PF08282">
    <property type="entry name" value="Hydrolase_3"/>
    <property type="match status" value="1"/>
</dbReference>
<keyword evidence="4 6" id="KW-1133">Transmembrane helix</keyword>
<reference evidence="7 8" key="1">
    <citation type="submission" date="2016-10" db="EMBL/GenBank/DDBJ databases">
        <authorList>
            <person name="de Groot N.N."/>
        </authorList>
    </citation>
    <scope>NUCLEOTIDE SEQUENCE [LARGE SCALE GENOMIC DNA]</scope>
    <source>
        <strain evidence="7 8">NLAE-zl-G419</strain>
    </source>
</reference>
<accession>A0A1I2JRB7</accession>
<dbReference type="RefSeq" id="WP_074844382.1">
    <property type="nucleotide sequence ID" value="NZ_FOOE01000002.1"/>
</dbReference>
<dbReference type="GO" id="GO:0016020">
    <property type="term" value="C:membrane"/>
    <property type="evidence" value="ECO:0007669"/>
    <property type="project" value="UniProtKB-SubCell"/>
</dbReference>
<dbReference type="Gene3D" id="3.40.50.1000">
    <property type="entry name" value="HAD superfamily/HAD-like"/>
    <property type="match status" value="1"/>
</dbReference>
<dbReference type="InterPro" id="IPR006379">
    <property type="entry name" value="HAD-SF_hydro_IIB"/>
</dbReference>
<feature type="transmembrane region" description="Helical" evidence="6">
    <location>
        <begin position="12"/>
        <end position="44"/>
    </location>
</feature>
<dbReference type="PANTHER" id="PTHR10000:SF8">
    <property type="entry name" value="HAD SUPERFAMILY HYDROLASE-LIKE, TYPE 3"/>
    <property type="match status" value="1"/>
</dbReference>
<feature type="transmembrane region" description="Helical" evidence="6">
    <location>
        <begin position="83"/>
        <end position="103"/>
    </location>
</feature>
<feature type="transmembrane region" description="Helical" evidence="6">
    <location>
        <begin position="56"/>
        <end position="76"/>
    </location>
</feature>
<keyword evidence="2" id="KW-1003">Cell membrane</keyword>
<dbReference type="STRING" id="1529.SAMN04487885_102182"/>